<dbReference type="GO" id="GO:0032259">
    <property type="term" value="P:methylation"/>
    <property type="evidence" value="ECO:0007669"/>
    <property type="project" value="UniProtKB-KW"/>
</dbReference>
<keyword evidence="1" id="KW-0489">Methyltransferase</keyword>
<dbReference type="PANTHER" id="PTHR43832:SF1">
    <property type="entry name" value="S-ADENOSYL-L-METHIONINE-DEPENDENT METHYLTRANSFERASES SUPERFAMILY PROTEIN"/>
    <property type="match status" value="1"/>
</dbReference>
<dbReference type="CDD" id="cd02440">
    <property type="entry name" value="AdoMet_MTases"/>
    <property type="match status" value="1"/>
</dbReference>
<dbReference type="RefSeq" id="WP_002772915.1">
    <property type="nucleotide sequence ID" value="NZ_JH597773.1"/>
</dbReference>
<dbReference type="FunFam" id="3.40.50.150:FF:000554">
    <property type="entry name" value="Cation-transporting ATPase"/>
    <property type="match status" value="1"/>
</dbReference>
<dbReference type="AlphaFoldDB" id="H2CK72"/>
<dbReference type="SUPFAM" id="SSF53335">
    <property type="entry name" value="S-adenosyl-L-methionine-dependent methyltransferases"/>
    <property type="match status" value="1"/>
</dbReference>
<name>H2CK72_9LEPT</name>
<reference evidence="1 2" key="1">
    <citation type="submission" date="2011-10" db="EMBL/GenBank/DDBJ databases">
        <title>The Improved High-Quality Draft genome of Leptonema illini DSM 21528.</title>
        <authorList>
            <consortium name="US DOE Joint Genome Institute (JGI-PGF)"/>
            <person name="Lucas S."/>
            <person name="Copeland A."/>
            <person name="Lapidus A."/>
            <person name="Glavina del Rio T."/>
            <person name="Dalin E."/>
            <person name="Tice H."/>
            <person name="Bruce D."/>
            <person name="Goodwin L."/>
            <person name="Pitluck S."/>
            <person name="Peters L."/>
            <person name="Mikhailova N."/>
            <person name="Held B."/>
            <person name="Kyrpides N."/>
            <person name="Mavromatis K."/>
            <person name="Ivanova N."/>
            <person name="Markowitz V."/>
            <person name="Cheng J.-F."/>
            <person name="Hugenholtz P."/>
            <person name="Woyke T."/>
            <person name="Wu D."/>
            <person name="Gronow S."/>
            <person name="Wellnitz S."/>
            <person name="Brambilla E.-M."/>
            <person name="Klenk H.-P."/>
            <person name="Eisen J.A."/>
        </authorList>
    </citation>
    <scope>NUCLEOTIDE SEQUENCE [LARGE SCALE GENOMIC DNA]</scope>
    <source>
        <strain evidence="1 2">DSM 21528</strain>
    </source>
</reference>
<dbReference type="STRING" id="183.GCA_002009735_03406"/>
<protein>
    <submittedName>
        <fullName evidence="1">Methyltransferase type 11</fullName>
    </submittedName>
</protein>
<dbReference type="InterPro" id="IPR029063">
    <property type="entry name" value="SAM-dependent_MTases_sf"/>
</dbReference>
<dbReference type="EMBL" id="JH597773">
    <property type="protein sequence ID" value="EHQ07175.1"/>
    <property type="molecule type" value="Genomic_DNA"/>
</dbReference>
<accession>H2CK72</accession>
<organism evidence="1 2">
    <name type="scientific">Leptonema illini DSM 21528</name>
    <dbReference type="NCBI Taxonomy" id="929563"/>
    <lineage>
        <taxon>Bacteria</taxon>
        <taxon>Pseudomonadati</taxon>
        <taxon>Spirochaetota</taxon>
        <taxon>Spirochaetia</taxon>
        <taxon>Leptospirales</taxon>
        <taxon>Leptospiraceae</taxon>
        <taxon>Leptonema</taxon>
    </lineage>
</organism>
<dbReference type="Proteomes" id="UP000005737">
    <property type="component" value="Unassembled WGS sequence"/>
</dbReference>
<evidence type="ECO:0000313" key="2">
    <source>
        <dbReference type="Proteomes" id="UP000005737"/>
    </source>
</evidence>
<proteinExistence type="predicted"/>
<dbReference type="PANTHER" id="PTHR43832">
    <property type="match status" value="1"/>
</dbReference>
<gene>
    <name evidence="1" type="ORF">Lepil_2500</name>
</gene>
<keyword evidence="1" id="KW-0808">Transferase</keyword>
<evidence type="ECO:0000313" key="1">
    <source>
        <dbReference type="EMBL" id="EHQ07175.1"/>
    </source>
</evidence>
<dbReference type="Pfam" id="PF02353">
    <property type="entry name" value="CMAS"/>
    <property type="match status" value="1"/>
</dbReference>
<dbReference type="HOGENOM" id="CLU_045794_0_0_12"/>
<dbReference type="Gene3D" id="3.40.50.150">
    <property type="entry name" value="Vaccinia Virus protein VP39"/>
    <property type="match status" value="1"/>
</dbReference>
<keyword evidence="2" id="KW-1185">Reference proteome</keyword>
<sequence length="341" mass="40817">MNFEGILNKDMIPDWMLRRGVHLLNKQRIREEREPNPQRQRARLMKMVEELRVSPIAIKTGEANEQHYEVPTEFFELVLGPHRKYSCCYYEKGDSLEQAERRMLDLTIERARIGEKMKVLDLGCGWGSFTLYLAQKMPSVQITAVSNSRTQRRYIEGRCRQLKLKNVKVITADMNDFTIREKFDRVVSVEMFEHMRNYDLLLKKVAGFLKPGGLLFVHIFVHREFCYPFEVRDETDWMSKYFFAGGIMPSQDLLLFFQKDLRIESQWHVDGTHYQQTSEHWLENMDRHRERITELFAETYGADQALTWIVRWRLFFIAVAEFFGTDRGREWFVSHYLFRKP</sequence>
<dbReference type="GO" id="GO:0008168">
    <property type="term" value="F:methyltransferase activity"/>
    <property type="evidence" value="ECO:0007669"/>
    <property type="project" value="UniProtKB-KW"/>
</dbReference>